<feature type="coiled-coil region" evidence="1">
    <location>
        <begin position="794"/>
        <end position="828"/>
    </location>
</feature>
<proteinExistence type="predicted"/>
<comment type="caution">
    <text evidence="3">The sequence shown here is derived from an EMBL/GenBank/DDBJ whole genome shotgun (WGS) entry which is preliminary data.</text>
</comment>
<feature type="compositionally biased region" description="Basic and acidic residues" evidence="2">
    <location>
        <begin position="1215"/>
        <end position="1228"/>
    </location>
</feature>
<feature type="region of interest" description="Disordered" evidence="2">
    <location>
        <begin position="326"/>
        <end position="363"/>
    </location>
</feature>
<keyword evidence="1" id="KW-0175">Coiled coil</keyword>
<feature type="region of interest" description="Disordered" evidence="2">
    <location>
        <begin position="1094"/>
        <end position="1117"/>
    </location>
</feature>
<evidence type="ECO:0000313" key="3">
    <source>
        <dbReference type="EMBL" id="GCA62630.1"/>
    </source>
</evidence>
<dbReference type="PANTHER" id="PTHR45615:SF80">
    <property type="entry name" value="GRIP DOMAIN-CONTAINING PROTEIN"/>
    <property type="match status" value="1"/>
</dbReference>
<name>A0A391NNR8_9EUKA</name>
<feature type="compositionally biased region" description="Basic and acidic residues" evidence="2">
    <location>
        <begin position="185"/>
        <end position="198"/>
    </location>
</feature>
<feature type="compositionally biased region" description="Basic and acidic residues" evidence="2">
    <location>
        <begin position="375"/>
        <end position="386"/>
    </location>
</feature>
<dbReference type="EMBL" id="BDIP01001052">
    <property type="protein sequence ID" value="GCA62630.1"/>
    <property type="molecule type" value="Genomic_DNA"/>
</dbReference>
<gene>
    <name evidence="3" type="ORF">KIPB_004763</name>
</gene>
<feature type="region of interest" description="Disordered" evidence="2">
    <location>
        <begin position="375"/>
        <end position="399"/>
    </location>
</feature>
<evidence type="ECO:0000256" key="1">
    <source>
        <dbReference type="SAM" id="Coils"/>
    </source>
</evidence>
<feature type="compositionally biased region" description="Polar residues" evidence="2">
    <location>
        <begin position="352"/>
        <end position="362"/>
    </location>
</feature>
<feature type="region of interest" description="Disordered" evidence="2">
    <location>
        <begin position="1215"/>
        <end position="1265"/>
    </location>
</feature>
<evidence type="ECO:0000256" key="2">
    <source>
        <dbReference type="SAM" id="MobiDB-lite"/>
    </source>
</evidence>
<accession>A0A391NNR8</accession>
<feature type="coiled-coil region" evidence="1">
    <location>
        <begin position="280"/>
        <end position="314"/>
    </location>
</feature>
<dbReference type="Gene3D" id="1.20.120.330">
    <property type="entry name" value="Nucleotidyltransferases domain 2"/>
    <property type="match status" value="1"/>
</dbReference>
<feature type="coiled-coil region" evidence="1">
    <location>
        <begin position="229"/>
        <end position="256"/>
    </location>
</feature>
<feature type="coiled-coil region" evidence="1">
    <location>
        <begin position="1302"/>
        <end position="1371"/>
    </location>
</feature>
<reference evidence="3 4" key="1">
    <citation type="journal article" date="2018" name="PLoS ONE">
        <title>The draft genome of Kipferlia bialata reveals reductive genome evolution in fornicate parasites.</title>
        <authorList>
            <person name="Tanifuji G."/>
            <person name="Takabayashi S."/>
            <person name="Kume K."/>
            <person name="Takagi M."/>
            <person name="Nakayama T."/>
            <person name="Kamikawa R."/>
            <person name="Inagaki Y."/>
            <person name="Hashimoto T."/>
        </authorList>
    </citation>
    <scope>NUCLEOTIDE SEQUENCE [LARGE SCALE GENOMIC DNA]</scope>
    <source>
        <strain evidence="3">NY0173</strain>
    </source>
</reference>
<feature type="region of interest" description="Disordered" evidence="2">
    <location>
        <begin position="133"/>
        <end position="219"/>
    </location>
</feature>
<feature type="compositionally biased region" description="Low complexity" evidence="2">
    <location>
        <begin position="1389"/>
        <end position="1398"/>
    </location>
</feature>
<protein>
    <submittedName>
        <fullName evidence="3">Uncharacterized protein</fullName>
    </submittedName>
</protein>
<dbReference type="SUPFAM" id="SSF57997">
    <property type="entry name" value="Tropomyosin"/>
    <property type="match status" value="1"/>
</dbReference>
<sequence>MGEIAHVSERLRQAEAERDTATLQLHQMESRHTMEGVDTQGGRGGMSETIEIERERELEQLRTDLSACERERESLRRTLEAERETWDRLGRDRERERADLEARVQGVTVERDSALAQTLILQTQLNAQLSASNVTRQDGEEAGEVAHEATAEAHPVGEVGPTQSHRQVEEDPELTSISQTLAAVRAERERLAEERERGGPSLSEGPTIPTDAALSSETGPVPVSVSLCLEECRERLVQAETQRDRALALYQEAQTQLASAPPAPSASVFETQARLEGARVAAVERREREREEEVARLREDLEQRSRELADTRDALIACRNRVRGTPSDALGMGMDADSESEHEQGSAEGMSTPRTAIESSLSRKGVSTLIDTVKRGIETGLTKDGEGEGDEEEDPHTMRESALSALHSLRHLVDRLAAVHAGAVQETRVAQEKAASLTGRLTASERESALTQTANDTLRRERDRASAARDTLSAEVAVLQDRLAVMEGESAARPGLLRDIQASVTHSLRQASDAAEAYLSSVRPAMLMKGEGDRDGSANNHDTSGGDASLVARLLDRDRRIHGLTWEAECLRVRVGVEQTQALSLAASLVEWVGSAVSSARGQARLLHTMEAGTQHRISLQTDIVRSLRERVREAEIEADDAQSRCCTLLGQMAAARQRHQDRLRAERETSTRMQATLVQASHCLARGGAAGEVYEQVRQYLTSPSQVPPPEGLGLSLPTPLSLSTDARDSVRARLAGAAAHSQALLCRNTALVEVLGDVLGTQAAAAPAAHTSAPECVEAESAVSVEDVTKALSAARRGEKEARARARQAEKRVRRLTAEVEAGDRDRGLVREEWVRAVGQTVESVLGKVRHMTHAQTQVQRMLEGATASVRAGQGADSVTDVSTAPSLTAISDPLSHINGTQPMHPVPVSVAAEVSAAKEAEVQARAALAFEQERSSALAKLARAYRERVREGEREREAILAEMPEGVEGGTQTVQPLSVSRGVDPVLSPPPLYTATTQTEDWLAEGDTWEAGVQTALSSFVCGTSVGCATETDSEAEAEGQDDEYAFSESTQTCPVELSISWTQTTPPPDMLPYAVQTDASMHCRVAETQTQGVERESRGVQGSGPEGTVQQTQTDTPNAFNAQVQTELTADLIREIREELAACREGLLDDSVQLVEHASLTGKVCYLEATLQTTRQELEAREVECSHCTVRLKEAQDEVSRLEQALALEEGRCGQERERSDKAETSLQRLKDRRGRAETKRDAELTKAQRQLERERERVSQAHRDLDTLRAQLETAGAALKAERKVSAGRNSDLRSSRQAAKLKTERLTAEVAAATQRAETAEQRLKEGKDVLRRKQNALQARGIEIEALKEREKELEHSLSVSQARAEARVQALPDMTIGTHPASSAAASTTTVQHRPGVPSIRWHPRVAGPPYPLAPTNVNDISRTPAPESEPPSPTPRQRARWERGPEAETEAEAEAVPHGDVYIQDGYSGLNLSDQDLESLQGLNLTAEDLSALLPS</sequence>
<feature type="region of interest" description="Disordered" evidence="2">
    <location>
        <begin position="1388"/>
        <end position="1469"/>
    </location>
</feature>
<dbReference type="Proteomes" id="UP000265618">
    <property type="component" value="Unassembled WGS sequence"/>
</dbReference>
<feature type="compositionally biased region" description="Basic and acidic residues" evidence="2">
    <location>
        <begin position="457"/>
        <end position="467"/>
    </location>
</feature>
<dbReference type="PANTHER" id="PTHR45615">
    <property type="entry name" value="MYOSIN HEAVY CHAIN, NON-MUSCLE"/>
    <property type="match status" value="1"/>
</dbReference>
<organism evidence="3 4">
    <name type="scientific">Kipferlia bialata</name>
    <dbReference type="NCBI Taxonomy" id="797122"/>
    <lineage>
        <taxon>Eukaryota</taxon>
        <taxon>Metamonada</taxon>
        <taxon>Carpediemonas-like organisms</taxon>
        <taxon>Kipferlia</taxon>
    </lineage>
</organism>
<feature type="compositionally biased region" description="Basic and acidic residues" evidence="2">
    <location>
        <begin position="1239"/>
        <end position="1265"/>
    </location>
</feature>
<feature type="region of interest" description="Disordered" evidence="2">
    <location>
        <begin position="437"/>
        <end position="467"/>
    </location>
</feature>
<keyword evidence="4" id="KW-1185">Reference proteome</keyword>
<evidence type="ECO:0000313" key="4">
    <source>
        <dbReference type="Proteomes" id="UP000265618"/>
    </source>
</evidence>
<feature type="coiled-coil region" evidence="1">
    <location>
        <begin position="4"/>
        <end position="85"/>
    </location>
</feature>